<dbReference type="OrthoDB" id="728at2759"/>
<dbReference type="GO" id="GO:0006535">
    <property type="term" value="P:cysteine biosynthetic process from serine"/>
    <property type="evidence" value="ECO:0007669"/>
    <property type="project" value="UniProtKB-UniRule"/>
</dbReference>
<dbReference type="GO" id="GO:0005737">
    <property type="term" value="C:cytoplasm"/>
    <property type="evidence" value="ECO:0007669"/>
    <property type="project" value="InterPro"/>
</dbReference>
<dbReference type="SUPFAM" id="SSF54631">
    <property type="entry name" value="CBS-domain pair"/>
    <property type="match status" value="1"/>
</dbReference>
<reference evidence="13" key="1">
    <citation type="submission" date="2020-11" db="EMBL/GenBank/DDBJ databases">
        <authorList>
            <person name="Tran Van P."/>
        </authorList>
    </citation>
    <scope>NUCLEOTIDE SEQUENCE</scope>
</reference>
<dbReference type="SMART" id="SM00116">
    <property type="entry name" value="CBS"/>
    <property type="match status" value="1"/>
</dbReference>
<dbReference type="AlphaFoldDB" id="A0A7R8WAX7"/>
<keyword evidence="8 12" id="KW-0456">Lyase</keyword>
<evidence type="ECO:0000313" key="13">
    <source>
        <dbReference type="EMBL" id="CAD7225503.1"/>
    </source>
</evidence>
<proteinExistence type="inferred from homology"/>
<dbReference type="PROSITE" id="PS00901">
    <property type="entry name" value="CYS_SYNTHASE"/>
    <property type="match status" value="1"/>
</dbReference>
<dbReference type="InterPro" id="IPR046342">
    <property type="entry name" value="CBS_dom_sf"/>
</dbReference>
<dbReference type="GO" id="GO:0019343">
    <property type="term" value="P:cysteine biosynthetic process via cystathionine"/>
    <property type="evidence" value="ECO:0007669"/>
    <property type="project" value="UniProtKB-UniRule"/>
</dbReference>
<protein>
    <recommendedName>
        <fullName evidence="9 12">Cystathionine beta-synthase</fullName>
        <ecNumber evidence="4 12">4.2.1.22</ecNumber>
    </recommendedName>
</protein>
<dbReference type="NCBIfam" id="TIGR01137">
    <property type="entry name" value="cysta_beta"/>
    <property type="match status" value="1"/>
</dbReference>
<dbReference type="EMBL" id="OB660589">
    <property type="protein sequence ID" value="CAD7225503.1"/>
    <property type="molecule type" value="Genomic_DNA"/>
</dbReference>
<dbReference type="InterPro" id="IPR005857">
    <property type="entry name" value="Cysta_beta_synth"/>
</dbReference>
<dbReference type="FunFam" id="3.40.50.1100:FF:000118">
    <property type="entry name" value="Related to CYS4-cystathionine beta-synthase"/>
    <property type="match status" value="1"/>
</dbReference>
<evidence type="ECO:0000256" key="3">
    <source>
        <dbReference type="ARBA" id="ARBA00007103"/>
    </source>
</evidence>
<gene>
    <name evidence="13" type="ORF">CTOB1V02_LOCUS3443</name>
</gene>
<comment type="similarity">
    <text evidence="3 12">Belongs to the cysteine synthase/cystathionine beta-synthase family.</text>
</comment>
<evidence type="ECO:0000256" key="9">
    <source>
        <dbReference type="ARBA" id="ARBA00026192"/>
    </source>
</evidence>
<comment type="catalytic activity">
    <reaction evidence="11 12">
        <text>L-homocysteine + L-serine = L,L-cystathionine + H2O</text>
        <dbReference type="Rhea" id="RHEA:10112"/>
        <dbReference type="ChEBI" id="CHEBI:15377"/>
        <dbReference type="ChEBI" id="CHEBI:33384"/>
        <dbReference type="ChEBI" id="CHEBI:58161"/>
        <dbReference type="ChEBI" id="CHEBI:58199"/>
        <dbReference type="EC" id="4.2.1.22"/>
    </reaction>
</comment>
<evidence type="ECO:0000256" key="8">
    <source>
        <dbReference type="ARBA" id="ARBA00023239"/>
    </source>
</evidence>
<comment type="cofactor">
    <cofactor evidence="1 12">
        <name>pyridoxal 5'-phosphate</name>
        <dbReference type="ChEBI" id="CHEBI:597326"/>
    </cofactor>
</comment>
<dbReference type="FunFam" id="3.40.50.1100:FF:000003">
    <property type="entry name" value="Cystathionine beta-synthase"/>
    <property type="match status" value="1"/>
</dbReference>
<keyword evidence="7 12" id="KW-0198">Cysteine biosynthesis</keyword>
<dbReference type="EC" id="4.2.1.22" evidence="4 12"/>
<organism evidence="13">
    <name type="scientific">Cyprideis torosa</name>
    <dbReference type="NCBI Taxonomy" id="163714"/>
    <lineage>
        <taxon>Eukaryota</taxon>
        <taxon>Metazoa</taxon>
        <taxon>Ecdysozoa</taxon>
        <taxon>Arthropoda</taxon>
        <taxon>Crustacea</taxon>
        <taxon>Oligostraca</taxon>
        <taxon>Ostracoda</taxon>
        <taxon>Podocopa</taxon>
        <taxon>Podocopida</taxon>
        <taxon>Cytherocopina</taxon>
        <taxon>Cytheroidea</taxon>
        <taxon>Cytherideidae</taxon>
        <taxon>Cyprideis</taxon>
    </lineage>
</organism>
<comment type="function">
    <text evidence="10">Hydro-lyase catalyzing the first step of the transsulfuration pathway, where the hydroxyl group of L-serine is displaced by L-homocysteine in a beta-replacement reaction to form L-cystathionine, the precursor of L-cysteine. This catabolic route allows the elimination of L-methionine and the toxic metabolite L-homocysteine. Also involved in the production of hydrogen sulfide, a gasotransmitter with signaling and cytoprotective effects on neurons.</text>
</comment>
<evidence type="ECO:0000256" key="5">
    <source>
        <dbReference type="ARBA" id="ARBA00022898"/>
    </source>
</evidence>
<keyword evidence="5 12" id="KW-0663">Pyridoxal phosphate</keyword>
<dbReference type="InterPro" id="IPR000644">
    <property type="entry name" value="CBS_dom"/>
</dbReference>
<evidence type="ECO:0000256" key="12">
    <source>
        <dbReference type="RuleBase" id="RU361204"/>
    </source>
</evidence>
<dbReference type="InterPro" id="IPR001216">
    <property type="entry name" value="P-phosphate_BS"/>
</dbReference>
<dbReference type="UniPathway" id="UPA00136">
    <property type="reaction ID" value="UER00201"/>
</dbReference>
<evidence type="ECO:0000256" key="7">
    <source>
        <dbReference type="ARBA" id="ARBA00023192"/>
    </source>
</evidence>
<keyword evidence="12" id="KW-0028">Amino-acid biosynthesis</keyword>
<accession>A0A7R8WAX7</accession>
<evidence type="ECO:0000256" key="1">
    <source>
        <dbReference type="ARBA" id="ARBA00001933"/>
    </source>
</evidence>
<dbReference type="Gene3D" id="3.10.580.10">
    <property type="entry name" value="CBS-domain"/>
    <property type="match status" value="1"/>
</dbReference>
<evidence type="ECO:0000256" key="6">
    <source>
        <dbReference type="ARBA" id="ARBA00023122"/>
    </source>
</evidence>
<dbReference type="Pfam" id="PF00571">
    <property type="entry name" value="CBS"/>
    <property type="match status" value="1"/>
</dbReference>
<dbReference type="GO" id="GO:0030170">
    <property type="term" value="F:pyridoxal phosphate binding"/>
    <property type="evidence" value="ECO:0007669"/>
    <property type="project" value="UniProtKB-ARBA"/>
</dbReference>
<dbReference type="SUPFAM" id="SSF53686">
    <property type="entry name" value="Tryptophan synthase beta subunit-like PLP-dependent enzymes"/>
    <property type="match status" value="1"/>
</dbReference>
<dbReference type="InterPro" id="IPR001926">
    <property type="entry name" value="TrpB-like_PALP"/>
</dbReference>
<evidence type="ECO:0000256" key="11">
    <source>
        <dbReference type="ARBA" id="ARBA00047490"/>
    </source>
</evidence>
<dbReference type="InterPro" id="IPR050214">
    <property type="entry name" value="Cys_Synth/Cystath_Beta-Synth"/>
</dbReference>
<dbReference type="Gene3D" id="3.40.50.1100">
    <property type="match status" value="2"/>
</dbReference>
<keyword evidence="6 12" id="KW-0129">CBS domain</keyword>
<dbReference type="InterPro" id="IPR036052">
    <property type="entry name" value="TrpB-like_PALP_sf"/>
</dbReference>
<dbReference type="CDD" id="cd01561">
    <property type="entry name" value="CBS_like"/>
    <property type="match status" value="1"/>
</dbReference>
<dbReference type="Pfam" id="PF00291">
    <property type="entry name" value="PALP"/>
    <property type="match status" value="1"/>
</dbReference>
<name>A0A7R8WAX7_9CRUS</name>
<dbReference type="PANTHER" id="PTHR10314">
    <property type="entry name" value="CYSTATHIONINE BETA-SYNTHASE"/>
    <property type="match status" value="1"/>
</dbReference>
<evidence type="ECO:0000256" key="4">
    <source>
        <dbReference type="ARBA" id="ARBA00012041"/>
    </source>
</evidence>
<dbReference type="PROSITE" id="PS51371">
    <property type="entry name" value="CBS"/>
    <property type="match status" value="1"/>
</dbReference>
<evidence type="ECO:0000256" key="10">
    <source>
        <dbReference type="ARBA" id="ARBA00045425"/>
    </source>
</evidence>
<evidence type="ECO:0000256" key="2">
    <source>
        <dbReference type="ARBA" id="ARBA00005003"/>
    </source>
</evidence>
<sequence>MDASVKHFVSPALPSKCTWTLNAGASPHSFVDWKDRPKLFPSILEAIGHTPLVRLNNVQKEYGVECEVLVKCEFMEPGGSIKDRIAQRMIHEAEKSGLLKPGSTIIEPTSGNTGIGLALAAAVSGYRCIIVMPEKMSTEKTDVLRALGAEVMRTPNSAAFDAPESHICVAQRLMHEIPNAVILDQYRNSGNPLAHYDCTAEEILDACGGKVDMLVAGTGTGGSLSGIGRKLKEKCPDCIVVGVDPVGSYMAAPDELNKTDVTFFEIEGIGYDFVPTVLDRSVVDKWIKTTDKDSFTMCRKLIRQEGLLVGGSSGSNTFGAMQACKSLKAGQRCVVILPDGVRNYMTKFLSDAWMIERGFMEPDSTREKAWWETDLVGNLKLTKPLTIGPEMTCLEAIEILKDKGFDQFPVMDQKKVVGILSLGGIVSKLSSTKIEKNTKVREVMYGHYKTVTTGTPLWVLSRMLDSDHFVLVAEEHKDDEMEDIILVATVPSTIPAFRQE</sequence>
<dbReference type="GO" id="GO:0004122">
    <property type="term" value="F:cystathionine beta-synthase activity"/>
    <property type="evidence" value="ECO:0007669"/>
    <property type="project" value="UniProtKB-UniRule"/>
</dbReference>
<comment type="pathway">
    <text evidence="2">Amino-acid biosynthesis; L-cysteine biosynthesis; L-cysteine from L-homocysteine and L-serine: step 1/2.</text>
</comment>